<keyword evidence="2" id="KW-1185">Reference proteome</keyword>
<reference evidence="1 2" key="1">
    <citation type="submission" date="2015-07" db="EMBL/GenBank/DDBJ databases">
        <title>Genome sequence of Leptolinea tardivitalis DSM 16556.</title>
        <authorList>
            <person name="Hemp J."/>
            <person name="Ward L.M."/>
            <person name="Pace L.A."/>
            <person name="Fischer W.W."/>
        </authorList>
    </citation>
    <scope>NUCLEOTIDE SEQUENCE [LARGE SCALE GENOMIC DNA]</scope>
    <source>
        <strain evidence="1 2">YMTK-2</strain>
    </source>
</reference>
<comment type="caution">
    <text evidence="1">The sequence shown here is derived from an EMBL/GenBank/DDBJ whole genome shotgun (WGS) entry which is preliminary data.</text>
</comment>
<dbReference type="PRINTS" id="PR00413">
    <property type="entry name" value="HADHALOGNASE"/>
</dbReference>
<dbReference type="InterPro" id="IPR052898">
    <property type="entry name" value="ACAD10-like"/>
</dbReference>
<dbReference type="SFLD" id="SFLDS00003">
    <property type="entry name" value="Haloacid_Dehalogenase"/>
    <property type="match status" value="1"/>
</dbReference>
<dbReference type="PANTHER" id="PTHR47829:SF1">
    <property type="entry name" value="HAD FAMILY PHOSPHATASE"/>
    <property type="match status" value="1"/>
</dbReference>
<dbReference type="EMBL" id="LGCK01000014">
    <property type="protein sequence ID" value="KPL70196.1"/>
    <property type="molecule type" value="Genomic_DNA"/>
</dbReference>
<dbReference type="NCBIfam" id="TIGR01509">
    <property type="entry name" value="HAD-SF-IA-v3"/>
    <property type="match status" value="1"/>
</dbReference>
<gene>
    <name evidence="1" type="ORF">ADM99_13455</name>
</gene>
<dbReference type="InterPro" id="IPR023214">
    <property type="entry name" value="HAD_sf"/>
</dbReference>
<dbReference type="InterPro" id="IPR006439">
    <property type="entry name" value="HAD-SF_hydro_IA"/>
</dbReference>
<evidence type="ECO:0008006" key="3">
    <source>
        <dbReference type="Google" id="ProtNLM"/>
    </source>
</evidence>
<dbReference type="SFLD" id="SFLDG01129">
    <property type="entry name" value="C1.5:_HAD__Beta-PGM__Phosphata"/>
    <property type="match status" value="1"/>
</dbReference>
<sequence length="209" mass="24087">MPAQTNKPAIKAVIFDMGGVILRTEDMTSRTELAAKFGLSRHELEMIVFQSPESKRAELGEFTREEHWENVARLLHFPESELDEFQRAYWDGDAVDEELEMFIRGLRPKFRTGLLSNAWQGTRDMTVERGYTFLTAFDVIMFSCEVHLRKPDPRIFHLMLDRLGVNACEAVFVDDFIDNIEGAKAVGLNTVWFKGREDAVRQLRELGVE</sequence>
<evidence type="ECO:0000313" key="2">
    <source>
        <dbReference type="Proteomes" id="UP000050430"/>
    </source>
</evidence>
<proteinExistence type="predicted"/>
<dbReference type="STRING" id="229920.ADM99_13455"/>
<dbReference type="CDD" id="cd02603">
    <property type="entry name" value="HAD_sEH-N_like"/>
    <property type="match status" value="1"/>
</dbReference>
<dbReference type="OrthoDB" id="9795007at2"/>
<dbReference type="SUPFAM" id="SSF56784">
    <property type="entry name" value="HAD-like"/>
    <property type="match status" value="1"/>
</dbReference>
<accession>A0A0P6X5M5</accession>
<evidence type="ECO:0000313" key="1">
    <source>
        <dbReference type="EMBL" id="KPL70196.1"/>
    </source>
</evidence>
<dbReference type="NCBIfam" id="TIGR01549">
    <property type="entry name" value="HAD-SF-IA-v1"/>
    <property type="match status" value="1"/>
</dbReference>
<organism evidence="1 2">
    <name type="scientific">Leptolinea tardivitalis</name>
    <dbReference type="NCBI Taxonomy" id="229920"/>
    <lineage>
        <taxon>Bacteria</taxon>
        <taxon>Bacillati</taxon>
        <taxon>Chloroflexota</taxon>
        <taxon>Anaerolineae</taxon>
        <taxon>Anaerolineales</taxon>
        <taxon>Anaerolineaceae</taxon>
        <taxon>Leptolinea</taxon>
    </lineage>
</organism>
<dbReference type="PANTHER" id="PTHR47829">
    <property type="entry name" value="HYDROLASE, PUTATIVE (AFU_ORTHOLOGUE AFUA_1G12880)-RELATED"/>
    <property type="match status" value="1"/>
</dbReference>
<dbReference type="InterPro" id="IPR036412">
    <property type="entry name" value="HAD-like_sf"/>
</dbReference>
<protein>
    <recommendedName>
        <fullName evidence="3">Haloacid dehalogenase</fullName>
    </recommendedName>
</protein>
<dbReference type="Proteomes" id="UP000050430">
    <property type="component" value="Unassembled WGS sequence"/>
</dbReference>
<dbReference type="RefSeq" id="WP_062422046.1">
    <property type="nucleotide sequence ID" value="NZ_BBYA01000010.1"/>
</dbReference>
<dbReference type="AlphaFoldDB" id="A0A0P6X5M5"/>
<name>A0A0P6X5M5_9CHLR</name>
<dbReference type="Pfam" id="PF00702">
    <property type="entry name" value="Hydrolase"/>
    <property type="match status" value="1"/>
</dbReference>
<dbReference type="Gene3D" id="3.40.50.1000">
    <property type="entry name" value="HAD superfamily/HAD-like"/>
    <property type="match status" value="1"/>
</dbReference>